<evidence type="ECO:0008006" key="4">
    <source>
        <dbReference type="Google" id="ProtNLM"/>
    </source>
</evidence>
<dbReference type="AlphaFoldDB" id="A0A7G9T9G6"/>
<accession>A0A7G9T9G6</accession>
<dbReference type="GeneID" id="81471779"/>
<proteinExistence type="predicted"/>
<sequence length="176" mass="18661">MTPATMRHSIHPEPTMIPTLSRLPIPALLCVAAAVAAPATAADASVEARLKARGIQYEIDADGDYKATYSYDKENRTQLVFVSGGTEQISGLSIREVFSPAGRIAADGIDGEQALALLADSRTKKLGSWEIAGDVLYFVIKLPDNVDAAALEAAMDIAAETADNQEIELSGDQDDL</sequence>
<dbReference type="RefSeq" id="WP_187572480.1">
    <property type="nucleotide sequence ID" value="NZ_CP060731.1"/>
</dbReference>
<evidence type="ECO:0000256" key="1">
    <source>
        <dbReference type="SAM" id="SignalP"/>
    </source>
</evidence>
<name>A0A7G9T9G6_PSEMX</name>
<keyword evidence="1" id="KW-0732">Signal</keyword>
<organism evidence="2 3">
    <name type="scientific">Pseudoxanthomonas mexicana</name>
    <dbReference type="NCBI Taxonomy" id="128785"/>
    <lineage>
        <taxon>Bacteria</taxon>
        <taxon>Pseudomonadati</taxon>
        <taxon>Pseudomonadota</taxon>
        <taxon>Gammaproteobacteria</taxon>
        <taxon>Lysobacterales</taxon>
        <taxon>Lysobacteraceae</taxon>
        <taxon>Pseudoxanthomonas</taxon>
    </lineage>
</organism>
<protein>
    <recommendedName>
        <fullName evidence="4">YbjN domain-containing protein</fullName>
    </recommendedName>
</protein>
<dbReference type="Proteomes" id="UP000515838">
    <property type="component" value="Chromosome"/>
</dbReference>
<feature type="chain" id="PRO_5028841896" description="YbjN domain-containing protein" evidence="1">
    <location>
        <begin position="42"/>
        <end position="176"/>
    </location>
</feature>
<feature type="signal peptide" evidence="1">
    <location>
        <begin position="1"/>
        <end position="41"/>
    </location>
</feature>
<evidence type="ECO:0000313" key="2">
    <source>
        <dbReference type="EMBL" id="QNN76741.1"/>
    </source>
</evidence>
<dbReference type="EMBL" id="CP060731">
    <property type="protein sequence ID" value="QNN76741.1"/>
    <property type="molecule type" value="Genomic_DNA"/>
</dbReference>
<reference evidence="2 3" key="1">
    <citation type="submission" date="2020-08" db="EMBL/GenBank/DDBJ databases">
        <title>Streptomycin Non-resistant strain, P. mexicana.</title>
        <authorList>
            <person name="Ganesh-Kumar S."/>
            <person name="Zhe T."/>
            <person name="Yu Z."/>
            <person name="Min Y."/>
        </authorList>
    </citation>
    <scope>NUCLEOTIDE SEQUENCE [LARGE SCALE GENOMIC DNA]</scope>
    <source>
        <strain evidence="2 3">GTZY2</strain>
    </source>
</reference>
<gene>
    <name evidence="2" type="ORF">IAE60_12395</name>
</gene>
<evidence type="ECO:0000313" key="3">
    <source>
        <dbReference type="Proteomes" id="UP000515838"/>
    </source>
</evidence>